<protein>
    <submittedName>
        <fullName evidence="3">Amidase</fullName>
    </submittedName>
</protein>
<evidence type="ECO:0000313" key="4">
    <source>
        <dbReference type="Proteomes" id="UP000199159"/>
    </source>
</evidence>
<dbReference type="OrthoDB" id="9811471at2"/>
<reference evidence="4" key="1">
    <citation type="submission" date="2016-10" db="EMBL/GenBank/DDBJ databases">
        <authorList>
            <person name="Varghese N."/>
            <person name="Submissions S."/>
        </authorList>
    </citation>
    <scope>NUCLEOTIDE SEQUENCE [LARGE SCALE GENOMIC DNA]</scope>
    <source>
        <strain evidence="4">IBRC-M10078</strain>
    </source>
</reference>
<dbReference type="Pfam" id="PF01425">
    <property type="entry name" value="Amidase"/>
    <property type="match status" value="1"/>
</dbReference>
<sequence>MDHFKWLDALSLAKLIRDKQVTSDELVEVVLNRITKVNPKINAVNSLLERNSEQPINLQHDHDLSGIFSGVPFLMKDLEFFAGTRYTGGSNYLKNFIAPVDSELVSRIRKSGFETIGKTNTCEFGIQPITEPSLFGPTRNPWNTNYTAGGSSGGAAAAVAAGIVPVAHASDGGGSIRIPASCCGLFGLKISRGRNPKSPDPVGISISHCISRSVRDSAAFLDAIHGSALGDPYSAPPFEGSFLEEVSKTPRKLRIGFLTTAFDGSPIHKDCSDAVKDAVNLLEGLGHEVIETKPTIDVKGFTDAFTTLWYQLLLAGVTSMERLVGRKPTGDDFEPLTWEIVRQAREMTANQYLNSVAYMQMVSREMAFLFTKYDLLLSPTLSKPPVKIGEISYQDNLEEYSKVINEWVPYTPVANATGIPAMNVPLYWNQEGLPIGVHFMAPYGDEATLFQLAGQLEEARPWKERYPAVSV</sequence>
<dbReference type="PANTHER" id="PTHR11895:SF7">
    <property type="entry name" value="GLUTAMYL-TRNA(GLN) AMIDOTRANSFERASE SUBUNIT A, MITOCHONDRIAL"/>
    <property type="match status" value="1"/>
</dbReference>
<dbReference type="RefSeq" id="WP_090853540.1">
    <property type="nucleotide sequence ID" value="NZ_FNJU01000004.1"/>
</dbReference>
<dbReference type="AlphaFoldDB" id="A0A1H0U7X0"/>
<dbReference type="Proteomes" id="UP000199159">
    <property type="component" value="Unassembled WGS sequence"/>
</dbReference>
<evidence type="ECO:0000313" key="3">
    <source>
        <dbReference type="EMBL" id="SDP62254.1"/>
    </source>
</evidence>
<evidence type="ECO:0000259" key="2">
    <source>
        <dbReference type="Pfam" id="PF01425"/>
    </source>
</evidence>
<dbReference type="InterPro" id="IPR020556">
    <property type="entry name" value="Amidase_CS"/>
</dbReference>
<dbReference type="GO" id="GO:0003824">
    <property type="term" value="F:catalytic activity"/>
    <property type="evidence" value="ECO:0007669"/>
    <property type="project" value="InterPro"/>
</dbReference>
<dbReference type="Gene3D" id="3.90.1300.10">
    <property type="entry name" value="Amidase signature (AS) domain"/>
    <property type="match status" value="1"/>
</dbReference>
<accession>A0A1H0U7X0</accession>
<dbReference type="SUPFAM" id="SSF75304">
    <property type="entry name" value="Amidase signature (AS) enzymes"/>
    <property type="match status" value="1"/>
</dbReference>
<comment type="similarity">
    <text evidence="1">Belongs to the amidase family.</text>
</comment>
<proteinExistence type="inferred from homology"/>
<name>A0A1H0U7X0_9BACI</name>
<gene>
    <name evidence="3" type="ORF">SAMN05216565_104212</name>
</gene>
<dbReference type="PROSITE" id="PS00571">
    <property type="entry name" value="AMIDASES"/>
    <property type="match status" value="1"/>
</dbReference>
<dbReference type="PANTHER" id="PTHR11895">
    <property type="entry name" value="TRANSAMIDASE"/>
    <property type="match status" value="1"/>
</dbReference>
<evidence type="ECO:0000256" key="1">
    <source>
        <dbReference type="ARBA" id="ARBA00009199"/>
    </source>
</evidence>
<organism evidence="3 4">
    <name type="scientific">Litchfieldia salsa</name>
    <dbReference type="NCBI Taxonomy" id="930152"/>
    <lineage>
        <taxon>Bacteria</taxon>
        <taxon>Bacillati</taxon>
        <taxon>Bacillota</taxon>
        <taxon>Bacilli</taxon>
        <taxon>Bacillales</taxon>
        <taxon>Bacillaceae</taxon>
        <taxon>Litchfieldia</taxon>
    </lineage>
</organism>
<dbReference type="STRING" id="930152.SAMN05216565_104212"/>
<dbReference type="InterPro" id="IPR023631">
    <property type="entry name" value="Amidase_dom"/>
</dbReference>
<dbReference type="InterPro" id="IPR036928">
    <property type="entry name" value="AS_sf"/>
</dbReference>
<dbReference type="EMBL" id="FNJU01000004">
    <property type="protein sequence ID" value="SDP62254.1"/>
    <property type="molecule type" value="Genomic_DNA"/>
</dbReference>
<keyword evidence="4" id="KW-1185">Reference proteome</keyword>
<feature type="domain" description="Amidase" evidence="2">
    <location>
        <begin position="25"/>
        <end position="449"/>
    </location>
</feature>
<dbReference type="InterPro" id="IPR000120">
    <property type="entry name" value="Amidase"/>
</dbReference>